<dbReference type="Proteomes" id="UP000001556">
    <property type="component" value="Chromosome"/>
</dbReference>
<dbReference type="OrthoDB" id="1805126at2"/>
<organism evidence="1 2">
    <name type="scientific">Desulforamulus reducens (strain ATCC BAA-1160 / DSM 100696 / MI-1)</name>
    <name type="common">Desulfotomaculum reducens</name>
    <dbReference type="NCBI Taxonomy" id="349161"/>
    <lineage>
        <taxon>Bacteria</taxon>
        <taxon>Bacillati</taxon>
        <taxon>Bacillota</taxon>
        <taxon>Clostridia</taxon>
        <taxon>Eubacteriales</taxon>
        <taxon>Peptococcaceae</taxon>
        <taxon>Desulforamulus</taxon>
    </lineage>
</organism>
<evidence type="ECO:0000313" key="2">
    <source>
        <dbReference type="Proteomes" id="UP000001556"/>
    </source>
</evidence>
<protein>
    <recommendedName>
        <fullName evidence="3">Type 4 fimbrial biogenesis protein PilX N-terminal domain-containing protein</fullName>
    </recommendedName>
</protein>
<keyword evidence="2" id="KW-1185">Reference proteome</keyword>
<dbReference type="STRING" id="349161.Dred_1028"/>
<evidence type="ECO:0008006" key="3">
    <source>
        <dbReference type="Google" id="ProtNLM"/>
    </source>
</evidence>
<evidence type="ECO:0000313" key="1">
    <source>
        <dbReference type="EMBL" id="ABO49563.1"/>
    </source>
</evidence>
<dbReference type="HOGENOM" id="CLU_552902_0_0_9"/>
<dbReference type="Gene3D" id="2.160.10.10">
    <property type="entry name" value="Hexapeptide repeat proteins"/>
    <property type="match status" value="1"/>
</dbReference>
<dbReference type="KEGG" id="drm:Dred_1028"/>
<dbReference type="eggNOG" id="COG4726">
    <property type="taxonomic scope" value="Bacteria"/>
</dbReference>
<name>A4J3B0_DESRM</name>
<proteinExistence type="predicted"/>
<dbReference type="RefSeq" id="WP_011877390.1">
    <property type="nucleotide sequence ID" value="NC_009253.1"/>
</dbReference>
<sequence>MANPLKNSRGQALLFVIMILLLLSLVCTAGLKLMQNERLTMKGSQEEIQAYYLADAAMEKVCAILKDNVGVLDRFTLNRTYGKFELDSLQKALSGKDAVTLQAIRGLINLPYATLEVTREKGGSFTPVENSQAGIIQTIQLTKTSASDNTYQIRIEVTGKYGPARRSLVTNIRVTAPLNQYRGITVQNSPQLTNDCTIHTPMFILNSVVFQPTGCFYNNVYIKGNCTLQQGSRLTTGNLQVMGNVTLDAGAQITGELMANGHVFLNGDVHGGPVRSSGSVTVDQGHVGYPVTLENGDTEWNGDIYAAGSITPEVSDQFGTAFPQQSQAIINSFLEYPLVDSTWFAKNCDFFYTSDQNLRAEELAQGIHYVMGNVTLTGHYQGNLTLVASGNVTIPAGATLQAKNQQTDSLMIISTGSVQVENQAQLEALVYTGQTMQLANQAQLTGTIICKDFICDGAVVFNQPLLNTIHPAWITTNIEILSWQEKYPVFKMN</sequence>
<dbReference type="AlphaFoldDB" id="A4J3B0"/>
<dbReference type="EMBL" id="CP000612">
    <property type="protein sequence ID" value="ABO49563.1"/>
    <property type="molecule type" value="Genomic_DNA"/>
</dbReference>
<accession>A4J3B0</accession>
<dbReference type="SUPFAM" id="SSF51161">
    <property type="entry name" value="Trimeric LpxA-like enzymes"/>
    <property type="match status" value="1"/>
</dbReference>
<reference evidence="1 2" key="1">
    <citation type="submission" date="2007-03" db="EMBL/GenBank/DDBJ databases">
        <title>Complete sequence of Desulfotomaculum reducens MI-1.</title>
        <authorList>
            <consortium name="US DOE Joint Genome Institute"/>
            <person name="Copeland A."/>
            <person name="Lucas S."/>
            <person name="Lapidus A."/>
            <person name="Barry K."/>
            <person name="Detter J.C."/>
            <person name="Glavina del Rio T."/>
            <person name="Hammon N."/>
            <person name="Israni S."/>
            <person name="Dalin E."/>
            <person name="Tice H."/>
            <person name="Pitluck S."/>
            <person name="Sims D."/>
            <person name="Brettin T."/>
            <person name="Bruce D."/>
            <person name="Han C."/>
            <person name="Tapia R."/>
            <person name="Schmutz J."/>
            <person name="Larimer F."/>
            <person name="Land M."/>
            <person name="Hauser L."/>
            <person name="Kyrpides N."/>
            <person name="Kim E."/>
            <person name="Tebo B.M."/>
            <person name="Richardson P."/>
        </authorList>
    </citation>
    <scope>NUCLEOTIDE SEQUENCE [LARGE SCALE GENOMIC DNA]</scope>
    <source>
        <strain evidence="1 2">MI-1</strain>
    </source>
</reference>
<dbReference type="InterPro" id="IPR011004">
    <property type="entry name" value="Trimer_LpxA-like_sf"/>
</dbReference>
<gene>
    <name evidence="1" type="ordered locus">Dred_1028</name>
</gene>